<evidence type="ECO:0000313" key="9">
    <source>
        <dbReference type="EMBL" id="QAT42248.1"/>
    </source>
</evidence>
<dbReference type="Pfam" id="PF00528">
    <property type="entry name" value="BPD_transp_1"/>
    <property type="match status" value="1"/>
</dbReference>
<dbReference type="PANTHER" id="PTHR30151:SF19">
    <property type="entry name" value="ABC TRANSPORTER PERMEASE"/>
    <property type="match status" value="1"/>
</dbReference>
<dbReference type="PANTHER" id="PTHR30151">
    <property type="entry name" value="ALKANE SULFONATE ABC TRANSPORTER-RELATED, MEMBRANE SUBUNIT"/>
    <property type="match status" value="1"/>
</dbReference>
<evidence type="ECO:0000256" key="2">
    <source>
        <dbReference type="ARBA" id="ARBA00022448"/>
    </source>
</evidence>
<evidence type="ECO:0000256" key="7">
    <source>
        <dbReference type="RuleBase" id="RU363032"/>
    </source>
</evidence>
<dbReference type="Gene3D" id="1.10.3720.10">
    <property type="entry name" value="MetI-like"/>
    <property type="match status" value="1"/>
</dbReference>
<dbReference type="RefSeq" id="WP_128744902.1">
    <property type="nucleotide sequence ID" value="NZ_CP035281.1"/>
</dbReference>
<feature type="transmembrane region" description="Helical" evidence="7">
    <location>
        <begin position="83"/>
        <end position="102"/>
    </location>
</feature>
<dbReference type="SUPFAM" id="SSF161098">
    <property type="entry name" value="MetI-like"/>
    <property type="match status" value="1"/>
</dbReference>
<evidence type="ECO:0000256" key="6">
    <source>
        <dbReference type="ARBA" id="ARBA00023136"/>
    </source>
</evidence>
<evidence type="ECO:0000256" key="4">
    <source>
        <dbReference type="ARBA" id="ARBA00022692"/>
    </source>
</evidence>
<dbReference type="InterPro" id="IPR000515">
    <property type="entry name" value="MetI-like"/>
</dbReference>
<dbReference type="PROSITE" id="PS50928">
    <property type="entry name" value="ABC_TM1"/>
    <property type="match status" value="1"/>
</dbReference>
<feature type="transmembrane region" description="Helical" evidence="7">
    <location>
        <begin position="204"/>
        <end position="224"/>
    </location>
</feature>
<evidence type="ECO:0000256" key="3">
    <source>
        <dbReference type="ARBA" id="ARBA00022475"/>
    </source>
</evidence>
<dbReference type="EMBL" id="CP035281">
    <property type="protein sequence ID" value="QAT42248.1"/>
    <property type="molecule type" value="Genomic_DNA"/>
</dbReference>
<feature type="transmembrane region" description="Helical" evidence="7">
    <location>
        <begin position="24"/>
        <end position="41"/>
    </location>
</feature>
<dbReference type="OrthoDB" id="9783295at2"/>
<keyword evidence="5 7" id="KW-1133">Transmembrane helix</keyword>
<dbReference type="InterPro" id="IPR035906">
    <property type="entry name" value="MetI-like_sf"/>
</dbReference>
<evidence type="ECO:0000256" key="1">
    <source>
        <dbReference type="ARBA" id="ARBA00004651"/>
    </source>
</evidence>
<reference evidence="9 10" key="1">
    <citation type="submission" date="2019-01" db="EMBL/GenBank/DDBJ databases">
        <title>Draft genomes of a novel of Aminipila strains.</title>
        <authorList>
            <person name="Ma S."/>
        </authorList>
    </citation>
    <scope>NUCLEOTIDE SEQUENCE [LARGE SCALE GENOMIC DNA]</scope>
    <source>
        <strain evidence="10">JN-39</strain>
    </source>
</reference>
<evidence type="ECO:0000259" key="8">
    <source>
        <dbReference type="PROSITE" id="PS50928"/>
    </source>
</evidence>
<organism evidence="9 10">
    <name type="scientific">Aminipila luticellarii</name>
    <dbReference type="NCBI Taxonomy" id="2507160"/>
    <lineage>
        <taxon>Bacteria</taxon>
        <taxon>Bacillati</taxon>
        <taxon>Bacillota</taxon>
        <taxon>Clostridia</taxon>
        <taxon>Peptostreptococcales</taxon>
        <taxon>Anaerovoracaceae</taxon>
        <taxon>Aminipila</taxon>
    </lineage>
</organism>
<evidence type="ECO:0000313" key="10">
    <source>
        <dbReference type="Proteomes" id="UP000287601"/>
    </source>
</evidence>
<feature type="transmembrane region" description="Helical" evidence="7">
    <location>
        <begin position="139"/>
        <end position="160"/>
    </location>
</feature>
<feature type="transmembrane region" description="Helical" evidence="7">
    <location>
        <begin position="114"/>
        <end position="133"/>
    </location>
</feature>
<sequence>MNEQIVSKERTLFLKKQKHRKQMILFWQIGILVFLIALWEISARVGLIDSFILSQPSRILKTYINMAQNGLLMHIGVTVYETLVGFVLGVITGTILAIILWWSSYIAKISEPYLVVLNSLPKIALGPVIIIIVGAGTEAIIFMALAISLIVTVLEMLNGFQHTDKEYIKMATTFGASKMQIFTKIVFPCNILTLFNSLKINIGLSLVGVIAGEFLVSKAGLGYLIVYGGQVFQLDLVMASVIILAVVAAVMYEAVVLMQNLVLKLYGH</sequence>
<dbReference type="AlphaFoldDB" id="A0A410PTQ0"/>
<dbReference type="GO" id="GO:0005886">
    <property type="term" value="C:plasma membrane"/>
    <property type="evidence" value="ECO:0007669"/>
    <property type="project" value="UniProtKB-SubCell"/>
</dbReference>
<keyword evidence="6 7" id="KW-0472">Membrane</keyword>
<protein>
    <submittedName>
        <fullName evidence="9">ABC transporter permease</fullName>
    </submittedName>
</protein>
<feature type="domain" description="ABC transmembrane type-1" evidence="8">
    <location>
        <begin position="75"/>
        <end position="255"/>
    </location>
</feature>
<dbReference type="KEGG" id="amij:EQM06_02815"/>
<dbReference type="Proteomes" id="UP000287601">
    <property type="component" value="Chromosome"/>
</dbReference>
<keyword evidence="3" id="KW-1003">Cell membrane</keyword>
<dbReference type="CDD" id="cd06261">
    <property type="entry name" value="TM_PBP2"/>
    <property type="match status" value="1"/>
</dbReference>
<dbReference type="GO" id="GO:0055085">
    <property type="term" value="P:transmembrane transport"/>
    <property type="evidence" value="ECO:0007669"/>
    <property type="project" value="InterPro"/>
</dbReference>
<name>A0A410PTQ0_9FIRM</name>
<comment type="similarity">
    <text evidence="7">Belongs to the binding-protein-dependent transport system permease family.</text>
</comment>
<keyword evidence="10" id="KW-1185">Reference proteome</keyword>
<keyword evidence="4 7" id="KW-0812">Transmembrane</keyword>
<comment type="subcellular location">
    <subcellularLocation>
        <location evidence="1 7">Cell membrane</location>
        <topology evidence="1 7">Multi-pass membrane protein</topology>
    </subcellularLocation>
</comment>
<keyword evidence="2 7" id="KW-0813">Transport</keyword>
<accession>A0A410PTQ0</accession>
<proteinExistence type="inferred from homology"/>
<evidence type="ECO:0000256" key="5">
    <source>
        <dbReference type="ARBA" id="ARBA00022989"/>
    </source>
</evidence>
<feature type="transmembrane region" description="Helical" evidence="7">
    <location>
        <begin position="236"/>
        <end position="258"/>
    </location>
</feature>
<gene>
    <name evidence="9" type="ORF">EQM06_02815</name>
</gene>